<accession>A0ABS1WW00</accession>
<keyword evidence="15" id="KW-1185">Reference proteome</keyword>
<dbReference type="InterPro" id="IPR003439">
    <property type="entry name" value="ABC_transporter-like_ATP-bd"/>
</dbReference>
<feature type="domain" description="ABC transporter" evidence="12">
    <location>
        <begin position="349"/>
        <end position="583"/>
    </location>
</feature>
<proteinExistence type="predicted"/>
<evidence type="ECO:0000256" key="2">
    <source>
        <dbReference type="ARBA" id="ARBA00022448"/>
    </source>
</evidence>
<dbReference type="Pfam" id="PF00664">
    <property type="entry name" value="ABC_membrane"/>
    <property type="match status" value="1"/>
</dbReference>
<dbReference type="Gene3D" id="3.40.50.300">
    <property type="entry name" value="P-loop containing nucleotide triphosphate hydrolases"/>
    <property type="match status" value="1"/>
</dbReference>
<sequence>MAPSDRGSKAPIPADAWQTYKRLIGYVRPHRGMFLLGMLGAVVFSISMVSFTAFAKVFGDGTFENRDPRTIVWLPLALIGLFLLRGLGDFTQTYCMGYVGRRIVKRLRGQIFERIVHLPIGFFDRNSSSVMLTRLTHNAEQIGQAATDSVLITLREALTIIGSIIALFYFNARLATIALIMGPLVAWLIGIINKKFRRYSHRIQDSIGDITRIAKETLEAPRIVKVYNAEDYQVAQFEGVNEHNRRSYMRLVLTKGLSNPVVQMVTATGSAIVLSVAISDAINGRTSMGDLLAFFVALVGIAQPLRSLVGVSGPLQQGIAAGQSIFQVIDEHPEPPGGDLVVERARGEIEYRHVYFSYPMGKGVALHDVSLKVSPGEIVAIVGRTGSGKSTVVNLLPRFYDIDSGSILIDGHELREYQLHNLREQIAVVSQEVVLFNDTIRANIAFGRNVTDEQIERAAQAALVMEFVNQLPAGLDTMVGDRGVLLSGGQRQRISIARALLKDAPILILDEAMSALDTESERIIQAALQEFMQNRTTLVIAHRLSTVENADRILVVEAGRIIESGTHAELIAQQGQYATLHRLQFNA</sequence>
<evidence type="ECO:0000256" key="10">
    <source>
        <dbReference type="ARBA" id="ARBA00023136"/>
    </source>
</evidence>
<dbReference type="RefSeq" id="WP_203167206.1">
    <property type="nucleotide sequence ID" value="NZ_JAEVLS010000002.1"/>
</dbReference>
<keyword evidence="2" id="KW-0813">Transport</keyword>
<dbReference type="PANTHER" id="PTHR43394:SF1">
    <property type="entry name" value="ATP-BINDING CASSETTE SUB-FAMILY B MEMBER 10, MITOCHONDRIAL"/>
    <property type="match status" value="1"/>
</dbReference>
<dbReference type="InterPro" id="IPR039421">
    <property type="entry name" value="Type_1_exporter"/>
</dbReference>
<keyword evidence="8 11" id="KW-1133">Transmembrane helix</keyword>
<evidence type="ECO:0000256" key="6">
    <source>
        <dbReference type="ARBA" id="ARBA00022840"/>
    </source>
</evidence>
<dbReference type="InterPro" id="IPR036640">
    <property type="entry name" value="ABC1_TM_sf"/>
</dbReference>
<evidence type="ECO:0000256" key="7">
    <source>
        <dbReference type="ARBA" id="ARBA00022967"/>
    </source>
</evidence>
<feature type="domain" description="ABC transmembrane type-1" evidence="13">
    <location>
        <begin position="35"/>
        <end position="317"/>
    </location>
</feature>
<feature type="transmembrane region" description="Helical" evidence="11">
    <location>
        <begin position="70"/>
        <end position="88"/>
    </location>
</feature>
<evidence type="ECO:0000256" key="3">
    <source>
        <dbReference type="ARBA" id="ARBA00022475"/>
    </source>
</evidence>
<organism evidence="14 15">
    <name type="scientific">Steroidobacter gossypii</name>
    <dbReference type="NCBI Taxonomy" id="2805490"/>
    <lineage>
        <taxon>Bacteria</taxon>
        <taxon>Pseudomonadati</taxon>
        <taxon>Pseudomonadota</taxon>
        <taxon>Gammaproteobacteria</taxon>
        <taxon>Steroidobacterales</taxon>
        <taxon>Steroidobacteraceae</taxon>
        <taxon>Steroidobacter</taxon>
    </lineage>
</organism>
<dbReference type="PROSITE" id="PS50929">
    <property type="entry name" value="ABC_TM1F"/>
    <property type="match status" value="1"/>
</dbReference>
<dbReference type="PANTHER" id="PTHR43394">
    <property type="entry name" value="ATP-DEPENDENT PERMEASE MDL1, MITOCHONDRIAL"/>
    <property type="match status" value="1"/>
</dbReference>
<evidence type="ECO:0000256" key="1">
    <source>
        <dbReference type="ARBA" id="ARBA00004651"/>
    </source>
</evidence>
<keyword evidence="4 11" id="KW-0812">Transmembrane</keyword>
<evidence type="ECO:0000259" key="12">
    <source>
        <dbReference type="PROSITE" id="PS50893"/>
    </source>
</evidence>
<comment type="subcellular location">
    <subcellularLocation>
        <location evidence="1">Cell membrane</location>
        <topology evidence="1">Multi-pass membrane protein</topology>
    </subcellularLocation>
</comment>
<dbReference type="PROSITE" id="PS00211">
    <property type="entry name" value="ABC_TRANSPORTER_1"/>
    <property type="match status" value="1"/>
</dbReference>
<keyword evidence="9" id="KW-0445">Lipid transport</keyword>
<dbReference type="InterPro" id="IPR027417">
    <property type="entry name" value="P-loop_NTPase"/>
</dbReference>
<dbReference type="EMBL" id="JAEVLS010000002">
    <property type="protein sequence ID" value="MBM0105144.1"/>
    <property type="molecule type" value="Genomic_DNA"/>
</dbReference>
<gene>
    <name evidence="14" type="primary">msbA</name>
    <name evidence="14" type="ORF">JM946_10300</name>
</gene>
<dbReference type="SMART" id="SM00382">
    <property type="entry name" value="AAA"/>
    <property type="match status" value="1"/>
</dbReference>
<evidence type="ECO:0000256" key="8">
    <source>
        <dbReference type="ARBA" id="ARBA00022989"/>
    </source>
</evidence>
<evidence type="ECO:0000256" key="9">
    <source>
        <dbReference type="ARBA" id="ARBA00023055"/>
    </source>
</evidence>
<dbReference type="SUPFAM" id="SSF90123">
    <property type="entry name" value="ABC transporter transmembrane region"/>
    <property type="match status" value="1"/>
</dbReference>
<feature type="transmembrane region" description="Helical" evidence="11">
    <location>
        <begin position="175"/>
        <end position="192"/>
    </location>
</feature>
<evidence type="ECO:0000313" key="14">
    <source>
        <dbReference type="EMBL" id="MBM0105144.1"/>
    </source>
</evidence>
<keyword evidence="6" id="KW-0067">ATP-binding</keyword>
<dbReference type="InterPro" id="IPR017871">
    <property type="entry name" value="ABC_transporter-like_CS"/>
</dbReference>
<evidence type="ECO:0000256" key="5">
    <source>
        <dbReference type="ARBA" id="ARBA00022741"/>
    </source>
</evidence>
<evidence type="ECO:0000313" key="15">
    <source>
        <dbReference type="Proteomes" id="UP000661077"/>
    </source>
</evidence>
<feature type="transmembrane region" description="Helical" evidence="11">
    <location>
        <begin position="32"/>
        <end position="58"/>
    </location>
</feature>
<evidence type="ECO:0000259" key="13">
    <source>
        <dbReference type="PROSITE" id="PS50929"/>
    </source>
</evidence>
<keyword evidence="3" id="KW-1003">Cell membrane</keyword>
<dbReference type="Proteomes" id="UP000661077">
    <property type="component" value="Unassembled WGS sequence"/>
</dbReference>
<feature type="transmembrane region" description="Helical" evidence="11">
    <location>
        <begin position="150"/>
        <end position="169"/>
    </location>
</feature>
<dbReference type="Pfam" id="PF00005">
    <property type="entry name" value="ABC_tran"/>
    <property type="match status" value="1"/>
</dbReference>
<dbReference type="PROSITE" id="PS50893">
    <property type="entry name" value="ABC_TRANSPORTER_2"/>
    <property type="match status" value="1"/>
</dbReference>
<evidence type="ECO:0000256" key="4">
    <source>
        <dbReference type="ARBA" id="ARBA00022692"/>
    </source>
</evidence>
<dbReference type="NCBIfam" id="TIGR02203">
    <property type="entry name" value="MsbA_lipidA"/>
    <property type="match status" value="1"/>
</dbReference>
<keyword evidence="5" id="KW-0547">Nucleotide-binding</keyword>
<dbReference type="SUPFAM" id="SSF52540">
    <property type="entry name" value="P-loop containing nucleoside triphosphate hydrolases"/>
    <property type="match status" value="1"/>
</dbReference>
<dbReference type="InterPro" id="IPR011917">
    <property type="entry name" value="ABC_transpr_lipidA"/>
</dbReference>
<name>A0ABS1WW00_9GAMM</name>
<dbReference type="InterPro" id="IPR011527">
    <property type="entry name" value="ABC1_TM_dom"/>
</dbReference>
<dbReference type="CDD" id="cd18552">
    <property type="entry name" value="ABC_6TM_MsbA_like"/>
    <property type="match status" value="1"/>
</dbReference>
<feature type="transmembrane region" description="Helical" evidence="11">
    <location>
        <begin position="256"/>
        <end position="279"/>
    </location>
</feature>
<protein>
    <submittedName>
        <fullName evidence="14">Lipid A export permease/ATP-binding protein MsbA</fullName>
    </submittedName>
</protein>
<dbReference type="Gene3D" id="1.20.1560.10">
    <property type="entry name" value="ABC transporter type 1, transmembrane domain"/>
    <property type="match status" value="1"/>
</dbReference>
<evidence type="ECO:0000256" key="11">
    <source>
        <dbReference type="SAM" id="Phobius"/>
    </source>
</evidence>
<comment type="caution">
    <text evidence="14">The sequence shown here is derived from an EMBL/GenBank/DDBJ whole genome shotgun (WGS) entry which is preliminary data.</text>
</comment>
<keyword evidence="7" id="KW-1278">Translocase</keyword>
<reference evidence="14 15" key="1">
    <citation type="journal article" date="2021" name="Int. J. Syst. Evol. Microbiol.">
        <title>Steroidobacter gossypii sp. nov., isolated from soil of cotton cropping field.</title>
        <authorList>
            <person name="Huang R."/>
            <person name="Yang S."/>
            <person name="Zhen C."/>
            <person name="Liu W."/>
        </authorList>
    </citation>
    <scope>NUCLEOTIDE SEQUENCE [LARGE SCALE GENOMIC DNA]</scope>
    <source>
        <strain evidence="14 15">S1-65</strain>
    </source>
</reference>
<dbReference type="InterPro" id="IPR003593">
    <property type="entry name" value="AAA+_ATPase"/>
</dbReference>
<keyword evidence="10 11" id="KW-0472">Membrane</keyword>